<dbReference type="InterPro" id="IPR002677">
    <property type="entry name" value="Ribosomal_bL32"/>
</dbReference>
<dbReference type="PANTHER" id="PTHR35534:SF1">
    <property type="entry name" value="LARGE RIBOSOMAL SUBUNIT PROTEIN BL32"/>
    <property type="match status" value="1"/>
</dbReference>
<keyword evidence="2 5" id="KW-0689">Ribosomal protein</keyword>
<gene>
    <name evidence="5" type="primary">rpmF</name>
    <name evidence="6" type="ORF">A3I39_02275</name>
</gene>
<evidence type="ECO:0000313" key="6">
    <source>
        <dbReference type="EMBL" id="OGN32934.1"/>
    </source>
</evidence>
<dbReference type="EMBL" id="MGKW01000044">
    <property type="protein sequence ID" value="OGN32934.1"/>
    <property type="molecule type" value="Genomic_DNA"/>
</dbReference>
<evidence type="ECO:0000256" key="2">
    <source>
        <dbReference type="ARBA" id="ARBA00022980"/>
    </source>
</evidence>
<name>A0A1F8H5P6_9BACT</name>
<evidence type="ECO:0000256" key="4">
    <source>
        <dbReference type="ARBA" id="ARBA00035178"/>
    </source>
</evidence>
<sequence length="73" mass="8289">MAVPRHHMAKGKQLRRRSHLALVANSLSKCGHCGKSIMSHQVCKFCGFYKGREVLNTIAKQLAKREKRTQAQK</sequence>
<evidence type="ECO:0000256" key="5">
    <source>
        <dbReference type="HAMAP-Rule" id="MF_00340"/>
    </source>
</evidence>
<evidence type="ECO:0000256" key="3">
    <source>
        <dbReference type="ARBA" id="ARBA00023274"/>
    </source>
</evidence>
<proteinExistence type="inferred from homology"/>
<dbReference type="Pfam" id="PF01783">
    <property type="entry name" value="Ribosomal_L32p"/>
    <property type="match status" value="1"/>
</dbReference>
<dbReference type="GO" id="GO:0015934">
    <property type="term" value="C:large ribosomal subunit"/>
    <property type="evidence" value="ECO:0007669"/>
    <property type="project" value="InterPro"/>
</dbReference>
<dbReference type="HAMAP" id="MF_00340">
    <property type="entry name" value="Ribosomal_bL32"/>
    <property type="match status" value="1"/>
</dbReference>
<accession>A0A1F8H5P6</accession>
<comment type="caution">
    <text evidence="6">The sequence shown here is derived from an EMBL/GenBank/DDBJ whole genome shotgun (WGS) entry which is preliminary data.</text>
</comment>
<dbReference type="InterPro" id="IPR044957">
    <property type="entry name" value="Ribosomal_bL32_bact"/>
</dbReference>
<evidence type="ECO:0000313" key="7">
    <source>
        <dbReference type="Proteomes" id="UP000178155"/>
    </source>
</evidence>
<dbReference type="PANTHER" id="PTHR35534">
    <property type="entry name" value="50S RIBOSOMAL PROTEIN L32"/>
    <property type="match status" value="1"/>
</dbReference>
<dbReference type="Proteomes" id="UP000178155">
    <property type="component" value="Unassembled WGS sequence"/>
</dbReference>
<protein>
    <recommendedName>
        <fullName evidence="4 5">Large ribosomal subunit protein bL32</fullName>
    </recommendedName>
</protein>
<dbReference type="AlphaFoldDB" id="A0A1F8H5P6"/>
<dbReference type="GO" id="GO:0003735">
    <property type="term" value="F:structural constituent of ribosome"/>
    <property type="evidence" value="ECO:0007669"/>
    <property type="project" value="InterPro"/>
</dbReference>
<comment type="similarity">
    <text evidence="1 5">Belongs to the bacterial ribosomal protein bL32 family.</text>
</comment>
<dbReference type="GO" id="GO:0006412">
    <property type="term" value="P:translation"/>
    <property type="evidence" value="ECO:0007669"/>
    <property type="project" value="UniProtKB-UniRule"/>
</dbReference>
<organism evidence="6 7">
    <name type="scientific">Candidatus Yanofskybacteria bacterium RIFCSPLOWO2_02_FULL_47_9b</name>
    <dbReference type="NCBI Taxonomy" id="1802708"/>
    <lineage>
        <taxon>Bacteria</taxon>
        <taxon>Candidatus Yanofskyibacteriota</taxon>
    </lineage>
</organism>
<dbReference type="InterPro" id="IPR011332">
    <property type="entry name" value="Ribosomal_zn-bd"/>
</dbReference>
<dbReference type="SUPFAM" id="SSF57829">
    <property type="entry name" value="Zn-binding ribosomal proteins"/>
    <property type="match status" value="1"/>
</dbReference>
<dbReference type="NCBIfam" id="TIGR01031">
    <property type="entry name" value="rpmF_bact"/>
    <property type="match status" value="1"/>
</dbReference>
<evidence type="ECO:0000256" key="1">
    <source>
        <dbReference type="ARBA" id="ARBA00008560"/>
    </source>
</evidence>
<reference evidence="6 7" key="1">
    <citation type="journal article" date="2016" name="Nat. Commun.">
        <title>Thousands of microbial genomes shed light on interconnected biogeochemical processes in an aquifer system.</title>
        <authorList>
            <person name="Anantharaman K."/>
            <person name="Brown C.T."/>
            <person name="Hug L.A."/>
            <person name="Sharon I."/>
            <person name="Castelle C.J."/>
            <person name="Probst A.J."/>
            <person name="Thomas B.C."/>
            <person name="Singh A."/>
            <person name="Wilkins M.J."/>
            <person name="Karaoz U."/>
            <person name="Brodie E.L."/>
            <person name="Williams K.H."/>
            <person name="Hubbard S.S."/>
            <person name="Banfield J.F."/>
        </authorList>
    </citation>
    <scope>NUCLEOTIDE SEQUENCE [LARGE SCALE GENOMIC DNA]</scope>
</reference>
<keyword evidence="3 5" id="KW-0687">Ribonucleoprotein</keyword>